<dbReference type="HOGENOM" id="CLU_042538_3_1_1"/>
<evidence type="ECO:0000313" key="2">
    <source>
        <dbReference type="EMBL" id="EJT71293.1"/>
    </source>
</evidence>
<evidence type="ECO:0000313" key="4">
    <source>
        <dbReference type="Proteomes" id="UP000006039"/>
    </source>
</evidence>
<dbReference type="RefSeq" id="XP_009226690.1">
    <property type="nucleotide sequence ID" value="XM_009228426.1"/>
</dbReference>
<reference evidence="2" key="3">
    <citation type="submission" date="2010-09" db="EMBL/GenBank/DDBJ databases">
        <title>Annotation of Gaeumannomyces graminis var. tritici R3-111a-1.</title>
        <authorList>
            <consortium name="The Broad Institute Genome Sequencing Platform"/>
            <person name="Ma L.-J."/>
            <person name="Dead R."/>
            <person name="Young S.K."/>
            <person name="Zeng Q."/>
            <person name="Gargeya S."/>
            <person name="Fitzgerald M."/>
            <person name="Haas B."/>
            <person name="Abouelleil A."/>
            <person name="Alvarado L."/>
            <person name="Arachchi H.M."/>
            <person name="Berlin A."/>
            <person name="Brown A."/>
            <person name="Chapman S.B."/>
            <person name="Chen Z."/>
            <person name="Dunbar C."/>
            <person name="Freedman E."/>
            <person name="Gearin G."/>
            <person name="Gellesch M."/>
            <person name="Goldberg J."/>
            <person name="Griggs A."/>
            <person name="Gujja S."/>
            <person name="Heiman D."/>
            <person name="Howarth C."/>
            <person name="Larson L."/>
            <person name="Lui A."/>
            <person name="MacDonald P.J.P."/>
            <person name="Mehta T."/>
            <person name="Montmayeur A."/>
            <person name="Murphy C."/>
            <person name="Neiman D."/>
            <person name="Pearson M."/>
            <person name="Priest M."/>
            <person name="Roberts A."/>
            <person name="Saif S."/>
            <person name="Shea T."/>
            <person name="Shenoy N."/>
            <person name="Sisk P."/>
            <person name="Stolte C."/>
            <person name="Sykes S."/>
            <person name="Yandava C."/>
            <person name="Wortman J."/>
            <person name="Nusbaum C."/>
            <person name="Birren B."/>
        </authorList>
    </citation>
    <scope>NUCLEOTIDE SEQUENCE</scope>
    <source>
        <strain evidence="2">R3-111a-1</strain>
    </source>
</reference>
<reference evidence="4" key="1">
    <citation type="submission" date="2010-07" db="EMBL/GenBank/DDBJ databases">
        <title>The genome sequence of Gaeumannomyces graminis var. tritici strain R3-111a-1.</title>
        <authorList>
            <consortium name="The Broad Institute Genome Sequencing Platform"/>
            <person name="Ma L.-J."/>
            <person name="Dead R."/>
            <person name="Young S."/>
            <person name="Zeng Q."/>
            <person name="Koehrsen M."/>
            <person name="Alvarado L."/>
            <person name="Berlin A."/>
            <person name="Chapman S.B."/>
            <person name="Chen Z."/>
            <person name="Freedman E."/>
            <person name="Gellesch M."/>
            <person name="Goldberg J."/>
            <person name="Griggs A."/>
            <person name="Gujja S."/>
            <person name="Heilman E.R."/>
            <person name="Heiman D."/>
            <person name="Hepburn T."/>
            <person name="Howarth C."/>
            <person name="Jen D."/>
            <person name="Larson L."/>
            <person name="Mehta T."/>
            <person name="Neiman D."/>
            <person name="Pearson M."/>
            <person name="Roberts A."/>
            <person name="Saif S."/>
            <person name="Shea T."/>
            <person name="Shenoy N."/>
            <person name="Sisk P."/>
            <person name="Stolte C."/>
            <person name="Sykes S."/>
            <person name="Walk T."/>
            <person name="White J."/>
            <person name="Yandava C."/>
            <person name="Haas B."/>
            <person name="Nusbaum C."/>
            <person name="Birren B."/>
        </authorList>
    </citation>
    <scope>NUCLEOTIDE SEQUENCE [LARGE SCALE GENOMIC DNA]</scope>
    <source>
        <strain evidence="4">R3-111a-1</strain>
    </source>
</reference>
<dbReference type="VEuPathDB" id="FungiDB:GGTG_10552"/>
<dbReference type="GO" id="GO:0008299">
    <property type="term" value="P:isoprenoid biosynthetic process"/>
    <property type="evidence" value="ECO:0007669"/>
    <property type="project" value="UniProtKB-ARBA"/>
</dbReference>
<protein>
    <submittedName>
        <fullName evidence="2 3">Uncharacterized protein</fullName>
    </submittedName>
</protein>
<sequence length="410" mass="44899">MTIDLIPDVGLKALAKLKGRTLHVPDPSPWYSDVPSGFNRHYARLVPKVGGILESVIQDPKALRKAKGIDVAHLTCALFPVAEWDVLLIFAHYSVWIFLWDDEVDRALPELQVDPNGDGTSPAAPQPTIASDLNLGNAYRAQSLRYIGHHLGIHEDPAEDAALAAGGRCRCRENLGTDARGELVPPTPASGLYVFMGRELRARCDEGEIRRFWEQICNFAAATAVEQAHRLSGRFPSLEDYWRIRYYGGGALIHAALAVMKCGNNAPVSMSDLSEPIQSQFNIMLDDFNKNVLISNDIFSLKKELTDGTLTNMFVVALAEADVAGGDHAQQILAEAVAKFEETTRATVEAADEIRRQAKHDAAPGHAESAAKFASSLEMMLHGFLTWTLYTARYGIKGLVQPDGSVIIKL</sequence>
<proteinExistence type="inferred from homology"/>
<gene>
    <name evidence="3" type="primary">20351010</name>
    <name evidence="2" type="ORF">GGTG_10552</name>
</gene>
<dbReference type="SFLD" id="SFLDG01020">
    <property type="entry name" value="Terpene_Cyclase_Like_2"/>
    <property type="match status" value="1"/>
</dbReference>
<dbReference type="Gene3D" id="1.10.600.10">
    <property type="entry name" value="Farnesyl Diphosphate Synthase"/>
    <property type="match status" value="1"/>
</dbReference>
<dbReference type="GO" id="GO:0010333">
    <property type="term" value="F:terpene synthase activity"/>
    <property type="evidence" value="ECO:0007669"/>
    <property type="project" value="InterPro"/>
</dbReference>
<dbReference type="Pfam" id="PF19086">
    <property type="entry name" value="Terpene_syn_C_2"/>
    <property type="match status" value="1"/>
</dbReference>
<reference evidence="2" key="2">
    <citation type="submission" date="2010-07" db="EMBL/GenBank/DDBJ databases">
        <authorList>
            <consortium name="The Broad Institute Genome Sequencing Platform"/>
            <consortium name="Broad Institute Genome Sequencing Center for Infectious Disease"/>
            <person name="Ma L.-J."/>
            <person name="Dead R."/>
            <person name="Young S."/>
            <person name="Zeng Q."/>
            <person name="Koehrsen M."/>
            <person name="Alvarado L."/>
            <person name="Berlin A."/>
            <person name="Chapman S.B."/>
            <person name="Chen Z."/>
            <person name="Freedman E."/>
            <person name="Gellesch M."/>
            <person name="Goldberg J."/>
            <person name="Griggs A."/>
            <person name="Gujja S."/>
            <person name="Heilman E.R."/>
            <person name="Heiman D."/>
            <person name="Hepburn T."/>
            <person name="Howarth C."/>
            <person name="Jen D."/>
            <person name="Larson L."/>
            <person name="Mehta T."/>
            <person name="Neiman D."/>
            <person name="Pearson M."/>
            <person name="Roberts A."/>
            <person name="Saif S."/>
            <person name="Shea T."/>
            <person name="Shenoy N."/>
            <person name="Sisk P."/>
            <person name="Stolte C."/>
            <person name="Sykes S."/>
            <person name="Walk T."/>
            <person name="White J."/>
            <person name="Yandava C."/>
            <person name="Haas B."/>
            <person name="Nusbaum C."/>
            <person name="Birren B."/>
        </authorList>
    </citation>
    <scope>NUCLEOTIDE SEQUENCE</scope>
    <source>
        <strain evidence="2">R3-111a-1</strain>
    </source>
</reference>
<reference evidence="3" key="4">
    <citation type="journal article" date="2015" name="G3 (Bethesda)">
        <title>Genome sequences of three phytopathogenic species of the Magnaporthaceae family of fungi.</title>
        <authorList>
            <person name="Okagaki L.H."/>
            <person name="Nunes C.C."/>
            <person name="Sailsbery J."/>
            <person name="Clay B."/>
            <person name="Brown D."/>
            <person name="John T."/>
            <person name="Oh Y."/>
            <person name="Young N."/>
            <person name="Fitzgerald M."/>
            <person name="Haas B.J."/>
            <person name="Zeng Q."/>
            <person name="Young S."/>
            <person name="Adiconis X."/>
            <person name="Fan L."/>
            <person name="Levin J.Z."/>
            <person name="Mitchell T.K."/>
            <person name="Okubara P.A."/>
            <person name="Farman M.L."/>
            <person name="Kohn L.M."/>
            <person name="Birren B."/>
            <person name="Ma L.-J."/>
            <person name="Dean R.A."/>
        </authorList>
    </citation>
    <scope>NUCLEOTIDE SEQUENCE</scope>
    <source>
        <strain evidence="3">R3-111a-1</strain>
    </source>
</reference>
<dbReference type="InterPro" id="IPR008949">
    <property type="entry name" value="Isoprenoid_synthase_dom_sf"/>
</dbReference>
<name>J3PAM7_GAET3</name>
<comment type="similarity">
    <text evidence="1">Belongs to the terpene synthase family.</text>
</comment>
<dbReference type="eggNOG" id="ENOG502SKVE">
    <property type="taxonomic scope" value="Eukaryota"/>
</dbReference>
<dbReference type="Proteomes" id="UP000006039">
    <property type="component" value="Unassembled WGS sequence"/>
</dbReference>
<evidence type="ECO:0000256" key="1">
    <source>
        <dbReference type="ARBA" id="ARBA00006333"/>
    </source>
</evidence>
<reference evidence="3" key="5">
    <citation type="submission" date="2018-04" db="UniProtKB">
        <authorList>
            <consortium name="EnsemblFungi"/>
        </authorList>
    </citation>
    <scope>IDENTIFICATION</scope>
    <source>
        <strain evidence="3">R3-111a-1</strain>
    </source>
</reference>
<dbReference type="SUPFAM" id="SSF48576">
    <property type="entry name" value="Terpenoid synthases"/>
    <property type="match status" value="1"/>
</dbReference>
<accession>J3PAM7</accession>
<organism evidence="2">
    <name type="scientific">Gaeumannomyces tritici (strain R3-111a-1)</name>
    <name type="common">Wheat and barley take-all root rot fungus</name>
    <name type="synonym">Gaeumannomyces graminis var. tritici</name>
    <dbReference type="NCBI Taxonomy" id="644352"/>
    <lineage>
        <taxon>Eukaryota</taxon>
        <taxon>Fungi</taxon>
        <taxon>Dikarya</taxon>
        <taxon>Ascomycota</taxon>
        <taxon>Pezizomycotina</taxon>
        <taxon>Sordariomycetes</taxon>
        <taxon>Sordariomycetidae</taxon>
        <taxon>Magnaporthales</taxon>
        <taxon>Magnaporthaceae</taxon>
        <taxon>Gaeumannomyces</taxon>
    </lineage>
</organism>
<dbReference type="SFLD" id="SFLDS00005">
    <property type="entry name" value="Isoprenoid_Synthase_Type_I"/>
    <property type="match status" value="1"/>
</dbReference>
<dbReference type="EMBL" id="GL385400">
    <property type="protein sequence ID" value="EJT71293.1"/>
    <property type="molecule type" value="Genomic_DNA"/>
</dbReference>
<dbReference type="AlphaFoldDB" id="J3PAM7"/>
<dbReference type="InterPro" id="IPR034686">
    <property type="entry name" value="Terpene_cyclase-like_2"/>
</dbReference>
<keyword evidence="4" id="KW-1185">Reference proteome</keyword>
<dbReference type="STRING" id="644352.J3PAM7"/>
<dbReference type="OrthoDB" id="2861623at2759"/>
<dbReference type="EnsemblFungi" id="EJT71293">
    <property type="protein sequence ID" value="EJT71293"/>
    <property type="gene ID" value="GGTG_10552"/>
</dbReference>
<dbReference type="GeneID" id="20351010"/>
<evidence type="ECO:0000313" key="3">
    <source>
        <dbReference type="EnsemblFungi" id="EJT71293"/>
    </source>
</evidence>